<gene>
    <name evidence="2" type="ORF">AKJ08_3372</name>
</gene>
<keyword evidence="1" id="KW-1133">Transmembrane helix</keyword>
<feature type="transmembrane region" description="Helical" evidence="1">
    <location>
        <begin position="12"/>
        <end position="36"/>
    </location>
</feature>
<evidence type="ECO:0000313" key="2">
    <source>
        <dbReference type="EMBL" id="AKU92985.1"/>
    </source>
</evidence>
<dbReference type="KEGG" id="vin:AKJ08_3372"/>
<evidence type="ECO:0000313" key="3">
    <source>
        <dbReference type="Proteomes" id="UP000055590"/>
    </source>
</evidence>
<dbReference type="STRING" id="1391653.AKJ08_3372"/>
<dbReference type="Proteomes" id="UP000055590">
    <property type="component" value="Chromosome"/>
</dbReference>
<keyword evidence="1" id="KW-0472">Membrane</keyword>
<organism evidence="2 3">
    <name type="scientific">Vulgatibacter incomptus</name>
    <dbReference type="NCBI Taxonomy" id="1391653"/>
    <lineage>
        <taxon>Bacteria</taxon>
        <taxon>Pseudomonadati</taxon>
        <taxon>Myxococcota</taxon>
        <taxon>Myxococcia</taxon>
        <taxon>Myxococcales</taxon>
        <taxon>Cystobacterineae</taxon>
        <taxon>Vulgatibacteraceae</taxon>
        <taxon>Vulgatibacter</taxon>
    </lineage>
</organism>
<keyword evidence="1" id="KW-0812">Transmembrane</keyword>
<reference evidence="2 3" key="1">
    <citation type="submission" date="2015-08" db="EMBL/GenBank/DDBJ databases">
        <authorList>
            <person name="Babu N.S."/>
            <person name="Beckwith C.J."/>
            <person name="Beseler K.G."/>
            <person name="Brison A."/>
            <person name="Carone J.V."/>
            <person name="Caskin T.P."/>
            <person name="Diamond M."/>
            <person name="Durham M.E."/>
            <person name="Foxe J.M."/>
            <person name="Go M."/>
            <person name="Henderson B.A."/>
            <person name="Jones I.B."/>
            <person name="McGettigan J.A."/>
            <person name="Micheletti S.J."/>
            <person name="Nasrallah M.E."/>
            <person name="Ortiz D."/>
            <person name="Piller C.R."/>
            <person name="Privatt S.R."/>
            <person name="Schneider S.L."/>
            <person name="Sharp S."/>
            <person name="Smith T.C."/>
            <person name="Stanton J.D."/>
            <person name="Ullery H.E."/>
            <person name="Wilson R.J."/>
            <person name="Serrano M.G."/>
            <person name="Buck G."/>
            <person name="Lee V."/>
            <person name="Wang Y."/>
            <person name="Carvalho R."/>
            <person name="Voegtly L."/>
            <person name="Shi R."/>
            <person name="Duckworth R."/>
            <person name="Johnson A."/>
            <person name="Loviza R."/>
            <person name="Walstead R."/>
            <person name="Shah Z."/>
            <person name="Kiflezghi M."/>
            <person name="Wade K."/>
            <person name="Ball S.L."/>
            <person name="Bradley K.W."/>
            <person name="Asai D.J."/>
            <person name="Bowman C.A."/>
            <person name="Russell D.A."/>
            <person name="Pope W.H."/>
            <person name="Jacobs-Sera D."/>
            <person name="Hendrix R.W."/>
            <person name="Hatfull G.F."/>
        </authorList>
    </citation>
    <scope>NUCLEOTIDE SEQUENCE [LARGE SCALE GENOMIC DNA]</scope>
    <source>
        <strain evidence="2 3">DSM 27710</strain>
    </source>
</reference>
<sequence length="59" mass="7035">MYQEFYRNSALLHLPLVALLLFLAVFVGTLAWLFVFQRKSPRFDRLADLPLELDERPRK</sequence>
<keyword evidence="3" id="KW-1185">Reference proteome</keyword>
<name>A0A0K1PHI8_9BACT</name>
<protein>
    <submittedName>
        <fullName evidence="2">Uncharacterized protein</fullName>
    </submittedName>
</protein>
<dbReference type="RefSeq" id="WP_050727068.1">
    <property type="nucleotide sequence ID" value="NZ_CP012332.1"/>
</dbReference>
<evidence type="ECO:0000256" key="1">
    <source>
        <dbReference type="SAM" id="Phobius"/>
    </source>
</evidence>
<accession>A0A0K1PHI8</accession>
<dbReference type="AlphaFoldDB" id="A0A0K1PHI8"/>
<proteinExistence type="predicted"/>
<dbReference type="EMBL" id="CP012332">
    <property type="protein sequence ID" value="AKU92985.1"/>
    <property type="molecule type" value="Genomic_DNA"/>
</dbReference>